<dbReference type="SMART" id="SM00471">
    <property type="entry name" value="HDc"/>
    <property type="match status" value="2"/>
</dbReference>
<evidence type="ECO:0000313" key="3">
    <source>
        <dbReference type="Proteomes" id="UP000287502"/>
    </source>
</evidence>
<dbReference type="Proteomes" id="UP000287502">
    <property type="component" value="Chromosome"/>
</dbReference>
<feature type="domain" description="HD-GYP" evidence="1">
    <location>
        <begin position="228"/>
        <end position="423"/>
    </location>
</feature>
<dbReference type="CDD" id="cd00077">
    <property type="entry name" value="HDc"/>
    <property type="match status" value="2"/>
</dbReference>
<accession>A0A410JWH6</accession>
<dbReference type="PANTHER" id="PTHR45228">
    <property type="entry name" value="CYCLIC DI-GMP PHOSPHODIESTERASE TM_0186-RELATED"/>
    <property type="match status" value="1"/>
</dbReference>
<evidence type="ECO:0000259" key="1">
    <source>
        <dbReference type="PROSITE" id="PS51832"/>
    </source>
</evidence>
<feature type="domain" description="HD-GYP" evidence="1">
    <location>
        <begin position="21"/>
        <end position="210"/>
    </location>
</feature>
<dbReference type="KEGG" id="gtl:EP073_03740"/>
<dbReference type="Gene3D" id="1.10.3210.10">
    <property type="entry name" value="Hypothetical protein af1432"/>
    <property type="match status" value="2"/>
</dbReference>
<dbReference type="InterPro" id="IPR052020">
    <property type="entry name" value="Cyclic_di-GMP/3'3'-cGAMP_PDE"/>
</dbReference>
<name>A0A410JWH6_9BACT</name>
<dbReference type="PANTHER" id="PTHR45228:SF5">
    <property type="entry name" value="CYCLIC DI-GMP PHOSPHODIESTERASE VC_1348-RELATED"/>
    <property type="match status" value="1"/>
</dbReference>
<dbReference type="RefSeq" id="WP_128465833.1">
    <property type="nucleotide sequence ID" value="NZ_CP035108.1"/>
</dbReference>
<evidence type="ECO:0000313" key="2">
    <source>
        <dbReference type="EMBL" id="QAR32546.1"/>
    </source>
</evidence>
<dbReference type="Pfam" id="PF13487">
    <property type="entry name" value="HD_5"/>
    <property type="match status" value="1"/>
</dbReference>
<keyword evidence="3" id="KW-1185">Reference proteome</keyword>
<dbReference type="OrthoDB" id="9804747at2"/>
<dbReference type="Pfam" id="PF01966">
    <property type="entry name" value="HD"/>
    <property type="match status" value="1"/>
</dbReference>
<reference evidence="2 3" key="1">
    <citation type="submission" date="2019-01" db="EMBL/GenBank/DDBJ databases">
        <title>Geovibrio thiophilus DSM 11263, complete genome.</title>
        <authorList>
            <person name="Spring S."/>
            <person name="Bunk B."/>
            <person name="Sproer C."/>
        </authorList>
    </citation>
    <scope>NUCLEOTIDE SEQUENCE [LARGE SCALE GENOMIC DNA]</scope>
    <source>
        <strain evidence="2 3">DSM 11263</strain>
    </source>
</reference>
<dbReference type="PROSITE" id="PS51832">
    <property type="entry name" value="HD_GYP"/>
    <property type="match status" value="2"/>
</dbReference>
<protein>
    <submittedName>
        <fullName evidence="2">HD domain-containing protein</fullName>
    </submittedName>
</protein>
<dbReference type="EMBL" id="CP035108">
    <property type="protein sequence ID" value="QAR32546.1"/>
    <property type="molecule type" value="Genomic_DNA"/>
</dbReference>
<gene>
    <name evidence="2" type="ORF">EP073_03740</name>
</gene>
<proteinExistence type="predicted"/>
<organism evidence="2 3">
    <name type="scientific">Geovibrio thiophilus</name>
    <dbReference type="NCBI Taxonomy" id="139438"/>
    <lineage>
        <taxon>Bacteria</taxon>
        <taxon>Pseudomonadati</taxon>
        <taxon>Deferribacterota</taxon>
        <taxon>Deferribacteres</taxon>
        <taxon>Deferribacterales</taxon>
        <taxon>Geovibrionaceae</taxon>
        <taxon>Geovibrio</taxon>
    </lineage>
</organism>
<dbReference type="InterPro" id="IPR037522">
    <property type="entry name" value="HD_GYP_dom"/>
</dbReference>
<dbReference type="InterPro" id="IPR003607">
    <property type="entry name" value="HD/PDEase_dom"/>
</dbReference>
<dbReference type="InterPro" id="IPR006674">
    <property type="entry name" value="HD_domain"/>
</dbReference>
<dbReference type="AlphaFoldDB" id="A0A410JWH6"/>
<sequence length="448" mass="50342">MVITNMHTAEGTVYRNNLRSYVISRLDLIMGLSRVVDLVNPFIDGHHQRVAYIAGVIARECGLPENDVNDIVSASALHDIGVVAEKEFKELANPEFSGHEYGHGYVGHLLFRDTDCFGSIASMIRYHHEKWNHGKAARELGSALPEGALIIHLADRVDILTDRNRTALEQKAAVIDKISSMKGRWFKPAHVDAFLHAAEKESFWFNLEEPDKYRLLKRGYRFNTLILGQEEILEISKLISRIIDFRCSFTSTHSAGVAKSASLLAEICGMDAGSVRNMEVAGYLHDLGKLAVLPDVLYKNGALNISEQRMIKKHTYYTYYALNCFEIFDHIKEWASFHHETLDGNGYPFHVKGDRLDLGCRIMAVADIFTALTEDRPYRAGMDSEGVISVLDELAEKNKIDARVVAALKDNYTRINTGREEAQAAAAVSFREFLGNMQGKGIELYLDE</sequence>
<dbReference type="SUPFAM" id="SSF109604">
    <property type="entry name" value="HD-domain/PDEase-like"/>
    <property type="match status" value="2"/>
</dbReference>